<feature type="compositionally biased region" description="Polar residues" evidence="5">
    <location>
        <begin position="466"/>
        <end position="477"/>
    </location>
</feature>
<evidence type="ECO:0000259" key="8">
    <source>
        <dbReference type="Pfam" id="PF07732"/>
    </source>
</evidence>
<dbReference type="InterPro" id="IPR008972">
    <property type="entry name" value="Cupredoxin"/>
</dbReference>
<dbReference type="CDD" id="cd13880">
    <property type="entry name" value="CuRO_2_MaLCC_like"/>
    <property type="match status" value="1"/>
</dbReference>
<feature type="region of interest" description="Disordered" evidence="5">
    <location>
        <begin position="453"/>
        <end position="478"/>
    </location>
</feature>
<dbReference type="Gene3D" id="2.60.40.420">
    <property type="entry name" value="Cupredoxins - blue copper proteins"/>
    <property type="match status" value="3"/>
</dbReference>
<feature type="compositionally biased region" description="Polar residues" evidence="5">
    <location>
        <begin position="34"/>
        <end position="44"/>
    </location>
</feature>
<evidence type="ECO:0000256" key="5">
    <source>
        <dbReference type="SAM" id="MobiDB-lite"/>
    </source>
</evidence>
<comment type="similarity">
    <text evidence="1">Belongs to the multicopper oxidase family.</text>
</comment>
<dbReference type="PANTHER" id="PTHR11709">
    <property type="entry name" value="MULTI-COPPER OXIDASE"/>
    <property type="match status" value="1"/>
</dbReference>
<dbReference type="GO" id="GO:0005507">
    <property type="term" value="F:copper ion binding"/>
    <property type="evidence" value="ECO:0007669"/>
    <property type="project" value="InterPro"/>
</dbReference>
<dbReference type="InterPro" id="IPR002355">
    <property type="entry name" value="Cu_oxidase_Cu_BS"/>
</dbReference>
<dbReference type="EMBL" id="JAUJFL010000005">
    <property type="protein sequence ID" value="KAK2603368.1"/>
    <property type="molecule type" value="Genomic_DNA"/>
</dbReference>
<reference evidence="9" key="1">
    <citation type="submission" date="2023-06" db="EMBL/GenBank/DDBJ databases">
        <authorList>
            <person name="Noh H."/>
        </authorList>
    </citation>
    <scope>NUCLEOTIDE SEQUENCE</scope>
    <source>
        <strain evidence="9">DUCC20226</strain>
    </source>
</reference>
<name>A0AAD9SDG0_PHOAM</name>
<dbReference type="Pfam" id="PF07731">
    <property type="entry name" value="Cu-oxidase_2"/>
    <property type="match status" value="1"/>
</dbReference>
<dbReference type="Proteomes" id="UP001265746">
    <property type="component" value="Unassembled WGS sequence"/>
</dbReference>
<evidence type="ECO:0000313" key="9">
    <source>
        <dbReference type="EMBL" id="KAK2603368.1"/>
    </source>
</evidence>
<dbReference type="GO" id="GO:0016491">
    <property type="term" value="F:oxidoreductase activity"/>
    <property type="evidence" value="ECO:0007669"/>
    <property type="project" value="UniProtKB-KW"/>
</dbReference>
<dbReference type="InterPro" id="IPR001117">
    <property type="entry name" value="Cu-oxidase_2nd"/>
</dbReference>
<feature type="domain" description="Plastocyanin-like" evidence="8">
    <location>
        <begin position="124"/>
        <end position="237"/>
    </location>
</feature>
<evidence type="ECO:0008006" key="11">
    <source>
        <dbReference type="Google" id="ProtNLM"/>
    </source>
</evidence>
<proteinExistence type="inferred from homology"/>
<organism evidence="9 10">
    <name type="scientific">Phomopsis amygdali</name>
    <name type="common">Fusicoccum amygdali</name>
    <dbReference type="NCBI Taxonomy" id="1214568"/>
    <lineage>
        <taxon>Eukaryota</taxon>
        <taxon>Fungi</taxon>
        <taxon>Dikarya</taxon>
        <taxon>Ascomycota</taxon>
        <taxon>Pezizomycotina</taxon>
        <taxon>Sordariomycetes</taxon>
        <taxon>Sordariomycetidae</taxon>
        <taxon>Diaporthales</taxon>
        <taxon>Diaporthaceae</taxon>
        <taxon>Diaporthe</taxon>
    </lineage>
</organism>
<feature type="domain" description="Plastocyanin-like" evidence="7">
    <location>
        <begin position="575"/>
        <end position="652"/>
    </location>
</feature>
<keyword evidence="3" id="KW-0560">Oxidoreductase</keyword>
<dbReference type="PROSITE" id="PS00080">
    <property type="entry name" value="MULTICOPPER_OXIDASE2"/>
    <property type="match status" value="1"/>
</dbReference>
<dbReference type="InterPro" id="IPR011706">
    <property type="entry name" value="Cu-oxidase_C"/>
</dbReference>
<dbReference type="AlphaFoldDB" id="A0AAD9SDG0"/>
<dbReference type="FunFam" id="2.60.40.420:FF:000021">
    <property type="entry name" value="Extracellular dihydrogeodin oxidase/laccase"/>
    <property type="match status" value="1"/>
</dbReference>
<feature type="domain" description="Plastocyanin-like" evidence="6">
    <location>
        <begin position="248"/>
        <end position="419"/>
    </location>
</feature>
<dbReference type="SUPFAM" id="SSF49503">
    <property type="entry name" value="Cupredoxins"/>
    <property type="match status" value="3"/>
</dbReference>
<dbReference type="CDD" id="cd13854">
    <property type="entry name" value="CuRO_1_MaLCC_like"/>
    <property type="match status" value="1"/>
</dbReference>
<evidence type="ECO:0000259" key="6">
    <source>
        <dbReference type="Pfam" id="PF00394"/>
    </source>
</evidence>
<accession>A0AAD9SDG0</accession>
<dbReference type="Pfam" id="PF00394">
    <property type="entry name" value="Cu-oxidase"/>
    <property type="match status" value="1"/>
</dbReference>
<comment type="caution">
    <text evidence="9">The sequence shown here is derived from an EMBL/GenBank/DDBJ whole genome shotgun (WGS) entry which is preliminary data.</text>
</comment>
<dbReference type="PANTHER" id="PTHR11709:SF71">
    <property type="entry name" value="OXIDOREDUCTASE TPCJ"/>
    <property type="match status" value="1"/>
</dbReference>
<evidence type="ECO:0000256" key="4">
    <source>
        <dbReference type="ARBA" id="ARBA00023008"/>
    </source>
</evidence>
<evidence type="ECO:0000259" key="7">
    <source>
        <dbReference type="Pfam" id="PF07731"/>
    </source>
</evidence>
<dbReference type="InterPro" id="IPR045087">
    <property type="entry name" value="Cu-oxidase_fam"/>
</dbReference>
<dbReference type="PROSITE" id="PS00079">
    <property type="entry name" value="MULTICOPPER_OXIDASE1"/>
    <property type="match status" value="1"/>
</dbReference>
<dbReference type="InterPro" id="IPR011707">
    <property type="entry name" value="Cu-oxidase-like_N"/>
</dbReference>
<sequence length="703" mass="79384">MPWIAPANFDPFNEFGGIQRPLFDSLEWSVGPSTLDTGAHTSTKPHIGDGKPGDPIFKPPTGRPEDNQFRCDYRAMKGWRPCSSPSNRECWLRHPDGREFNIMTDYEQEAPIGVHRNYTLVVNDGWINADGRNFTEAKLFNNTYPGPWIQACWGDTVNVKIINKMKHNGTSIHWHGIRQNQTAQADGVNGVTQCPIAPGDSYTYTFKAVQYGSSWYHSHYSVQYADGLQGPLTIHGPDTAEFDEPKQPILMTDWGHDSAFETIYTQNPTLRFPSILLNGHGNVTRFNASNPPPDSPIPEEFVLKFEKRHIGYNGRAKRYLLRLINTSFKTTFVFTIDNHVLQVIDSDFVPIEPYYTTSVLVGIGQRYRVIVEARPDDDDDGSNPVPSDGNFWIRTYGANNCSQGGQDGYERTGILRYNPESTSDPTSSPWPVIPKNCSDEPYTSLKPKRPWYIGPAANTEDGEQFNLESNTSRTQPGNKPFPLAQFSLNPETSSTFTPLQINYSHPIIQELDNTSGNWPKQWVVIPENFNSSSWIYLVLTGDRLNGTTIGAHPEIDYRFTTLRLYGTLINNGGQIHLHGHDFALLQQSTEKYSPDKLNLTLNNPPRRDVVLLPLNGFVVIAFKSDNPGTWLMHCHIAFHASEGLALQILERQSEANTLFNTPSSPITNEIERVCANWDRWFEDCNNWYSGCDSRHVFQDDSGI</sequence>
<keyword evidence="2" id="KW-0479">Metal-binding</keyword>
<keyword evidence="4" id="KW-0186">Copper</keyword>
<evidence type="ECO:0000256" key="2">
    <source>
        <dbReference type="ARBA" id="ARBA00022723"/>
    </source>
</evidence>
<evidence type="ECO:0000256" key="3">
    <source>
        <dbReference type="ARBA" id="ARBA00023002"/>
    </source>
</evidence>
<feature type="compositionally biased region" description="Polar residues" evidence="5">
    <location>
        <begin position="419"/>
        <end position="429"/>
    </location>
</feature>
<dbReference type="CDD" id="cd13901">
    <property type="entry name" value="CuRO_3_MaLCC_like"/>
    <property type="match status" value="1"/>
</dbReference>
<evidence type="ECO:0000256" key="1">
    <source>
        <dbReference type="ARBA" id="ARBA00010609"/>
    </source>
</evidence>
<feature type="region of interest" description="Disordered" evidence="5">
    <location>
        <begin position="419"/>
        <end position="439"/>
    </location>
</feature>
<evidence type="ECO:0000313" key="10">
    <source>
        <dbReference type="Proteomes" id="UP001265746"/>
    </source>
</evidence>
<protein>
    <recommendedName>
        <fullName evidence="11">Laccase</fullName>
    </recommendedName>
</protein>
<keyword evidence="10" id="KW-1185">Reference proteome</keyword>
<dbReference type="InterPro" id="IPR033138">
    <property type="entry name" value="Cu_oxidase_CS"/>
</dbReference>
<feature type="region of interest" description="Disordered" evidence="5">
    <location>
        <begin position="34"/>
        <end position="64"/>
    </location>
</feature>
<gene>
    <name evidence="9" type="ORF">N8I77_009832</name>
</gene>
<dbReference type="Pfam" id="PF07732">
    <property type="entry name" value="Cu-oxidase_3"/>
    <property type="match status" value="1"/>
</dbReference>